<evidence type="ECO:0000313" key="3">
    <source>
        <dbReference type="Proteomes" id="UP000031196"/>
    </source>
</evidence>
<protein>
    <submittedName>
        <fullName evidence="2">Esterase</fullName>
    </submittedName>
</protein>
<feature type="transmembrane region" description="Helical" evidence="1">
    <location>
        <begin position="12"/>
        <end position="31"/>
    </location>
</feature>
<dbReference type="EMBL" id="JWTB01000024">
    <property type="protein sequence ID" value="KIC66173.1"/>
    <property type="molecule type" value="Genomic_DNA"/>
</dbReference>
<proteinExistence type="predicted"/>
<dbReference type="OrthoDB" id="3723842at2"/>
<gene>
    <name evidence="2" type="ORF">RM50_13280</name>
</gene>
<dbReference type="InterPro" id="IPR029058">
    <property type="entry name" value="AB_hydrolase_fold"/>
</dbReference>
<comment type="caution">
    <text evidence="2">The sequence shown here is derived from an EMBL/GenBank/DDBJ whole genome shotgun (WGS) entry which is preliminary data.</text>
</comment>
<feature type="transmembrane region" description="Helical" evidence="1">
    <location>
        <begin position="84"/>
        <end position="102"/>
    </location>
</feature>
<dbReference type="InterPro" id="IPR050583">
    <property type="entry name" value="Mycobacterial_A85_antigen"/>
</dbReference>
<dbReference type="AlphaFoldDB" id="A0A0B4EHM9"/>
<feature type="transmembrane region" description="Helical" evidence="1">
    <location>
        <begin position="51"/>
        <end position="72"/>
    </location>
</feature>
<evidence type="ECO:0000313" key="2">
    <source>
        <dbReference type="EMBL" id="KIC66173.1"/>
    </source>
</evidence>
<dbReference type="InterPro" id="IPR000801">
    <property type="entry name" value="Esterase-like"/>
</dbReference>
<evidence type="ECO:0000256" key="1">
    <source>
        <dbReference type="SAM" id="Phobius"/>
    </source>
</evidence>
<accession>A0A0B4EHM9</accession>
<dbReference type="PANTHER" id="PTHR48098">
    <property type="entry name" value="ENTEROCHELIN ESTERASE-RELATED"/>
    <property type="match status" value="1"/>
</dbReference>
<name>A0A0B4EHM9_PSEPS</name>
<organism evidence="2 3">
    <name type="scientific">Pseudarthrobacter phenanthrenivorans</name>
    <name type="common">Arthrobacter phenanthrenivorans</name>
    <dbReference type="NCBI Taxonomy" id="361575"/>
    <lineage>
        <taxon>Bacteria</taxon>
        <taxon>Bacillati</taxon>
        <taxon>Actinomycetota</taxon>
        <taxon>Actinomycetes</taxon>
        <taxon>Micrococcales</taxon>
        <taxon>Micrococcaceae</taxon>
        <taxon>Pseudarthrobacter</taxon>
    </lineage>
</organism>
<keyword evidence="1" id="KW-0472">Membrane</keyword>
<keyword evidence="1" id="KW-0812">Transmembrane</keyword>
<dbReference type="GO" id="GO:0016747">
    <property type="term" value="F:acyltransferase activity, transferring groups other than amino-acyl groups"/>
    <property type="evidence" value="ECO:0007669"/>
    <property type="project" value="TreeGrafter"/>
</dbReference>
<dbReference type="Pfam" id="PF00756">
    <property type="entry name" value="Esterase"/>
    <property type="match status" value="1"/>
</dbReference>
<sequence length="442" mass="47084">MDWIADIRLTDGPLYGTVLVLGVAGAAYLLVPPWRGSPVPPYRLRAWSVRILIAAAAACALVGTIHWLLINVFTVFPEDLPNPVLLWLLPGVTAVLLAIFRLPAARWGGRGSGILAALLVVLVSALQINAYFGLNRSISDLMGTALARIPVLEQELMRHPGEGDGLALQGWKPAGELPAGGALRKAAIPGTKSGMNVRDAYIYLPPAYFAANRPALPVLVLVAGQPGGPADWLTGGAIRGHMDSFAAAHGGVSPVVVIPDPNGSQSANTMCMDSRIANADTYLSQDVPQWIGSALAVDTNHSHWAVGGFSFGGTCAVQMGTRHPEVYADVLAFSSEAEPAIAKERQKTIDAAFPGHPEEFTQQTPLEIMKHQRFESSGMYLTAGQSDPEFVANLHTLAAAAQKAGFTVQAHEVEHTGHSWDTSSKRFADALQFLGSQWGLQW</sequence>
<feature type="transmembrane region" description="Helical" evidence="1">
    <location>
        <begin position="114"/>
        <end position="134"/>
    </location>
</feature>
<keyword evidence="1" id="KW-1133">Transmembrane helix</keyword>
<reference evidence="2 3" key="1">
    <citation type="submission" date="2014-12" db="EMBL/GenBank/DDBJ databases">
        <title>Genome sequencing of Arthrobacter phenanthrenivorans SWC37.</title>
        <authorList>
            <person name="Tan P.W."/>
            <person name="Chan K.-G."/>
        </authorList>
    </citation>
    <scope>NUCLEOTIDE SEQUENCE [LARGE SCALE GENOMIC DNA]</scope>
    <source>
        <strain evidence="2 3">SWC37</strain>
    </source>
</reference>
<dbReference type="PANTHER" id="PTHR48098:SF1">
    <property type="entry name" value="DIACYLGLYCEROL ACYLTRANSFERASE_MYCOLYLTRANSFERASE AG85A"/>
    <property type="match status" value="1"/>
</dbReference>
<dbReference type="Proteomes" id="UP000031196">
    <property type="component" value="Unassembled WGS sequence"/>
</dbReference>
<dbReference type="SUPFAM" id="SSF53474">
    <property type="entry name" value="alpha/beta-Hydrolases"/>
    <property type="match status" value="1"/>
</dbReference>
<dbReference type="Gene3D" id="3.40.50.1820">
    <property type="entry name" value="alpha/beta hydrolase"/>
    <property type="match status" value="1"/>
</dbReference>
<dbReference type="RefSeq" id="WP_043453390.1">
    <property type="nucleotide sequence ID" value="NZ_JWTB01000024.1"/>
</dbReference>